<proteinExistence type="predicted"/>
<evidence type="ECO:0000313" key="2">
    <source>
        <dbReference type="EMBL" id="CAG5020591.1"/>
    </source>
</evidence>
<evidence type="ECO:0000313" key="3">
    <source>
        <dbReference type="Proteomes" id="UP000691718"/>
    </source>
</evidence>
<feature type="compositionally biased region" description="Polar residues" evidence="1">
    <location>
        <begin position="55"/>
        <end position="81"/>
    </location>
</feature>
<evidence type="ECO:0000256" key="1">
    <source>
        <dbReference type="SAM" id="MobiDB-lite"/>
    </source>
</evidence>
<name>A0A8S3XEM7_PARAO</name>
<feature type="region of interest" description="Disordered" evidence="1">
    <location>
        <begin position="55"/>
        <end position="93"/>
    </location>
</feature>
<dbReference type="Proteomes" id="UP000691718">
    <property type="component" value="Unassembled WGS sequence"/>
</dbReference>
<dbReference type="OrthoDB" id="270189at2759"/>
<sequence length="138" mass="15717">MENLKDTYFKEVAADKNAVSGQARKKKKRPYIHMGALSFLCTQKSLRDATNNVTYTENSTSNAEDLTNQSGEDTDSEVTQNKRLKASMRKKSKNLNNSDDELLKLLQEKKYDEDISFCAMLISILKKSINRPETLCKN</sequence>
<comment type="caution">
    <text evidence="2">The sequence shown here is derived from an EMBL/GenBank/DDBJ whole genome shotgun (WGS) entry which is preliminary data.</text>
</comment>
<keyword evidence="3" id="KW-1185">Reference proteome</keyword>
<dbReference type="EMBL" id="CAJQZP010001137">
    <property type="protein sequence ID" value="CAG5020591.1"/>
    <property type="molecule type" value="Genomic_DNA"/>
</dbReference>
<organism evidence="2 3">
    <name type="scientific">Parnassius apollo</name>
    <name type="common">Apollo butterfly</name>
    <name type="synonym">Papilio apollo</name>
    <dbReference type="NCBI Taxonomy" id="110799"/>
    <lineage>
        <taxon>Eukaryota</taxon>
        <taxon>Metazoa</taxon>
        <taxon>Ecdysozoa</taxon>
        <taxon>Arthropoda</taxon>
        <taxon>Hexapoda</taxon>
        <taxon>Insecta</taxon>
        <taxon>Pterygota</taxon>
        <taxon>Neoptera</taxon>
        <taxon>Endopterygota</taxon>
        <taxon>Lepidoptera</taxon>
        <taxon>Glossata</taxon>
        <taxon>Ditrysia</taxon>
        <taxon>Papilionoidea</taxon>
        <taxon>Papilionidae</taxon>
        <taxon>Parnassiinae</taxon>
        <taxon>Parnassini</taxon>
        <taxon>Parnassius</taxon>
        <taxon>Parnassius</taxon>
    </lineage>
</organism>
<dbReference type="AlphaFoldDB" id="A0A8S3XEM7"/>
<reference evidence="2" key="1">
    <citation type="submission" date="2021-04" db="EMBL/GenBank/DDBJ databases">
        <authorList>
            <person name="Tunstrom K."/>
        </authorList>
    </citation>
    <scope>NUCLEOTIDE SEQUENCE</scope>
</reference>
<accession>A0A8S3XEM7</accession>
<protein>
    <submittedName>
        <fullName evidence="2">(apollo) hypothetical protein</fullName>
    </submittedName>
</protein>
<feature type="compositionally biased region" description="Basic residues" evidence="1">
    <location>
        <begin position="82"/>
        <end position="93"/>
    </location>
</feature>
<gene>
    <name evidence="2" type="ORF">PAPOLLO_LOCUS17314</name>
</gene>